<dbReference type="Proteomes" id="UP000053593">
    <property type="component" value="Unassembled WGS sequence"/>
</dbReference>
<keyword evidence="2" id="KW-1185">Reference proteome</keyword>
<reference evidence="1 2" key="1">
    <citation type="submission" date="2014-04" db="EMBL/GenBank/DDBJ databases">
        <title>Evolutionary Origins and Diversification of the Mycorrhizal Mutualists.</title>
        <authorList>
            <consortium name="DOE Joint Genome Institute"/>
            <consortium name="Mycorrhizal Genomics Consortium"/>
            <person name="Kohler A."/>
            <person name="Kuo A."/>
            <person name="Nagy L.G."/>
            <person name="Floudas D."/>
            <person name="Copeland A."/>
            <person name="Barry K.W."/>
            <person name="Cichocki N."/>
            <person name="Veneault-Fourrey C."/>
            <person name="LaButti K."/>
            <person name="Lindquist E.A."/>
            <person name="Lipzen A."/>
            <person name="Lundell T."/>
            <person name="Morin E."/>
            <person name="Murat C."/>
            <person name="Riley R."/>
            <person name="Ohm R."/>
            <person name="Sun H."/>
            <person name="Tunlid A."/>
            <person name="Henrissat B."/>
            <person name="Grigoriev I.V."/>
            <person name="Hibbett D.S."/>
            <person name="Martin F."/>
        </authorList>
    </citation>
    <scope>NUCLEOTIDE SEQUENCE [LARGE SCALE GENOMIC DNA]</scope>
    <source>
        <strain evidence="1 2">FD-317 M1</strain>
    </source>
</reference>
<dbReference type="HOGENOM" id="CLU_2590010_0_0_1"/>
<evidence type="ECO:0000313" key="1">
    <source>
        <dbReference type="EMBL" id="KIK49730.1"/>
    </source>
</evidence>
<dbReference type="AlphaFoldDB" id="A0A0D0AHY2"/>
<protein>
    <submittedName>
        <fullName evidence="1">Uncharacterized protein</fullName>
    </submittedName>
</protein>
<organism evidence="1 2">
    <name type="scientific">Collybiopsis luxurians FD-317 M1</name>
    <dbReference type="NCBI Taxonomy" id="944289"/>
    <lineage>
        <taxon>Eukaryota</taxon>
        <taxon>Fungi</taxon>
        <taxon>Dikarya</taxon>
        <taxon>Basidiomycota</taxon>
        <taxon>Agaricomycotina</taxon>
        <taxon>Agaricomycetes</taxon>
        <taxon>Agaricomycetidae</taxon>
        <taxon>Agaricales</taxon>
        <taxon>Marasmiineae</taxon>
        <taxon>Omphalotaceae</taxon>
        <taxon>Collybiopsis</taxon>
        <taxon>Collybiopsis luxurians</taxon>
    </lineage>
</organism>
<sequence>MTGAARAVVWLMYLIDILDRRKLIFGGFIGGAPHIDYSGGYIVLAKPARHPSTTPSIAGKCAICSSIPKRCLTHLSGAVS</sequence>
<name>A0A0D0AHY2_9AGAR</name>
<evidence type="ECO:0000313" key="2">
    <source>
        <dbReference type="Proteomes" id="UP000053593"/>
    </source>
</evidence>
<proteinExistence type="predicted"/>
<gene>
    <name evidence="1" type="ORF">GYMLUDRAFT_51567</name>
</gene>
<accession>A0A0D0AHY2</accession>
<dbReference type="EMBL" id="KN835059">
    <property type="protein sequence ID" value="KIK49730.1"/>
    <property type="molecule type" value="Genomic_DNA"/>
</dbReference>